<gene>
    <name evidence="1" type="ORF">LEP1GSC194_4067</name>
</gene>
<dbReference type="Proteomes" id="UP000011988">
    <property type="component" value="Unassembled WGS sequence"/>
</dbReference>
<evidence type="ECO:0000313" key="2">
    <source>
        <dbReference type="Proteomes" id="UP000011988"/>
    </source>
</evidence>
<evidence type="ECO:0000313" key="1">
    <source>
        <dbReference type="EMBL" id="EMJ91700.1"/>
    </source>
</evidence>
<sequence>MVETHDSNVAYGRSIVIFDRDARQIGKNIKKIEFFPLCDLTPEPYSEEEKK</sequence>
<protein>
    <submittedName>
        <fullName evidence="1">Uncharacterized protein</fullName>
    </submittedName>
</protein>
<dbReference type="AlphaFoldDB" id="M6CZG7"/>
<dbReference type="PATRIC" id="fig|1218565.3.peg.3883"/>
<organism evidence="1 2">
    <name type="scientific">Leptospira alstonii serovar Sichuan str. 79601</name>
    <dbReference type="NCBI Taxonomy" id="1218565"/>
    <lineage>
        <taxon>Bacteria</taxon>
        <taxon>Pseudomonadati</taxon>
        <taxon>Spirochaetota</taxon>
        <taxon>Spirochaetia</taxon>
        <taxon>Leptospirales</taxon>
        <taxon>Leptospiraceae</taxon>
        <taxon>Leptospira</taxon>
    </lineage>
</organism>
<accession>M6CZG7</accession>
<dbReference type="EMBL" id="ANIK01000099">
    <property type="protein sequence ID" value="EMJ91700.1"/>
    <property type="molecule type" value="Genomic_DNA"/>
</dbReference>
<proteinExistence type="predicted"/>
<name>M6CZG7_9LEPT</name>
<comment type="caution">
    <text evidence="1">The sequence shown here is derived from an EMBL/GenBank/DDBJ whole genome shotgun (WGS) entry which is preliminary data.</text>
</comment>
<reference evidence="1 2" key="1">
    <citation type="submission" date="2013-01" db="EMBL/GenBank/DDBJ databases">
        <authorList>
            <person name="Harkins D.M."/>
            <person name="Durkin A.S."/>
            <person name="Brinkac L.M."/>
            <person name="Haft D.H."/>
            <person name="Selengut J.D."/>
            <person name="Sanka R."/>
            <person name="DePew J."/>
            <person name="Purushe J."/>
            <person name="Galloway R.L."/>
            <person name="Vinetz J.M."/>
            <person name="Sutton G.G."/>
            <person name="Nierman W.C."/>
            <person name="Fouts D.E."/>
        </authorList>
    </citation>
    <scope>NUCLEOTIDE SEQUENCE [LARGE SCALE GENOMIC DNA]</scope>
    <source>
        <strain evidence="1 2">79601</strain>
    </source>
</reference>